<dbReference type="EMBL" id="FOCQ01000011">
    <property type="protein sequence ID" value="SEN44234.1"/>
    <property type="molecule type" value="Genomic_DNA"/>
</dbReference>
<organism evidence="1 2">
    <name type="scientific">Lihuaxuella thermophila</name>
    <dbReference type="NCBI Taxonomy" id="1173111"/>
    <lineage>
        <taxon>Bacteria</taxon>
        <taxon>Bacillati</taxon>
        <taxon>Bacillota</taxon>
        <taxon>Bacilli</taxon>
        <taxon>Bacillales</taxon>
        <taxon>Thermoactinomycetaceae</taxon>
        <taxon>Lihuaxuella</taxon>
    </lineage>
</organism>
<dbReference type="AlphaFoldDB" id="A0A1H8GKF4"/>
<protein>
    <submittedName>
        <fullName evidence="1">YlzJ-like protein</fullName>
    </submittedName>
</protein>
<evidence type="ECO:0000313" key="2">
    <source>
        <dbReference type="Proteomes" id="UP000199695"/>
    </source>
</evidence>
<dbReference type="STRING" id="1173111.SAMN05444955_111100"/>
<dbReference type="Pfam" id="PF14035">
    <property type="entry name" value="YlzJ"/>
    <property type="match status" value="1"/>
</dbReference>
<evidence type="ECO:0000313" key="1">
    <source>
        <dbReference type="EMBL" id="SEN44234.1"/>
    </source>
</evidence>
<reference evidence="1 2" key="1">
    <citation type="submission" date="2016-10" db="EMBL/GenBank/DDBJ databases">
        <authorList>
            <person name="de Groot N.N."/>
        </authorList>
    </citation>
    <scope>NUCLEOTIDE SEQUENCE [LARGE SCALE GENOMIC DNA]</scope>
    <source>
        <strain evidence="1 2">DSM 46701</strain>
    </source>
</reference>
<dbReference type="OrthoDB" id="1683573at2"/>
<proteinExistence type="predicted"/>
<keyword evidence="2" id="KW-1185">Reference proteome</keyword>
<dbReference type="InterPro" id="IPR025619">
    <property type="entry name" value="YlzJ"/>
</dbReference>
<accession>A0A1H8GKF4</accession>
<name>A0A1H8GKF4_9BACL</name>
<dbReference type="Proteomes" id="UP000199695">
    <property type="component" value="Unassembled WGS sequence"/>
</dbReference>
<gene>
    <name evidence="1" type="ORF">SAMN05444955_111100</name>
</gene>
<sequence>MIHYTILPEELIFFDSNHQKRPEQKEVVIDGVQMVIQLENASEATIVRILSPNPDHYLDPRFQPGNKVQLFPKI</sequence>
<dbReference type="RefSeq" id="WP_089970022.1">
    <property type="nucleotide sequence ID" value="NZ_FOCQ01000011.1"/>
</dbReference>